<dbReference type="AlphaFoldDB" id="A0A8H6S9L7"/>
<evidence type="ECO:0000313" key="1">
    <source>
        <dbReference type="EMBL" id="KAF7294892.1"/>
    </source>
</evidence>
<sequence>MMLEDLLKEFPALPEEDTEPLLPPPLPHSEAGYFYGYKIMDDFDRKNTTHLERVYQIDCAPSMKNLAQLIMERNTILVLVAVYSTEAKAVVGCESGTERIPNKILREKLEKEFGVTEGPQWHLDDGTFFWASGAAERFRYCWRRPVMPMPK</sequence>
<gene>
    <name evidence="1" type="ORF">MIND_01027100</name>
</gene>
<dbReference type="OrthoDB" id="3114298at2759"/>
<dbReference type="EMBL" id="JACAZF010000009">
    <property type="protein sequence ID" value="KAF7294892.1"/>
    <property type="molecule type" value="Genomic_DNA"/>
</dbReference>
<dbReference type="Proteomes" id="UP000636479">
    <property type="component" value="Unassembled WGS sequence"/>
</dbReference>
<comment type="caution">
    <text evidence="1">The sequence shown here is derived from an EMBL/GenBank/DDBJ whole genome shotgun (WGS) entry which is preliminary data.</text>
</comment>
<reference evidence="1" key="1">
    <citation type="submission" date="2020-05" db="EMBL/GenBank/DDBJ databases">
        <title>Mycena genomes resolve the evolution of fungal bioluminescence.</title>
        <authorList>
            <person name="Tsai I.J."/>
        </authorList>
    </citation>
    <scope>NUCLEOTIDE SEQUENCE</scope>
    <source>
        <strain evidence="1">171206Taipei</strain>
    </source>
</reference>
<dbReference type="GeneID" id="59349377"/>
<dbReference type="RefSeq" id="XP_037216255.1">
    <property type="nucleotide sequence ID" value="XM_037366861.1"/>
</dbReference>
<keyword evidence="2" id="KW-1185">Reference proteome</keyword>
<evidence type="ECO:0000313" key="2">
    <source>
        <dbReference type="Proteomes" id="UP000636479"/>
    </source>
</evidence>
<protein>
    <submittedName>
        <fullName evidence="1">Uncharacterized protein</fullName>
    </submittedName>
</protein>
<name>A0A8H6S9L7_9AGAR</name>
<organism evidence="1 2">
    <name type="scientific">Mycena indigotica</name>
    <dbReference type="NCBI Taxonomy" id="2126181"/>
    <lineage>
        <taxon>Eukaryota</taxon>
        <taxon>Fungi</taxon>
        <taxon>Dikarya</taxon>
        <taxon>Basidiomycota</taxon>
        <taxon>Agaricomycotina</taxon>
        <taxon>Agaricomycetes</taxon>
        <taxon>Agaricomycetidae</taxon>
        <taxon>Agaricales</taxon>
        <taxon>Marasmiineae</taxon>
        <taxon>Mycenaceae</taxon>
        <taxon>Mycena</taxon>
    </lineage>
</organism>
<proteinExistence type="predicted"/>
<accession>A0A8H6S9L7</accession>